<evidence type="ECO:0000313" key="2">
    <source>
        <dbReference type="WBParaSite" id="nRc.2.0.1.t13314-RA"/>
    </source>
</evidence>
<proteinExistence type="predicted"/>
<reference evidence="2" key="1">
    <citation type="submission" date="2022-11" db="UniProtKB">
        <authorList>
            <consortium name="WormBaseParasite"/>
        </authorList>
    </citation>
    <scope>IDENTIFICATION</scope>
</reference>
<dbReference type="AlphaFoldDB" id="A0A915IHN1"/>
<accession>A0A915IHN1</accession>
<sequence>MNAFKGIVETVRGPLGASIESMVTTFLAGPEASVMRKGPMESGWILLALRVLVKRTRSLTVKSHFRAFWSKYFLLAAAAASSIHLDWRKGQAGYSA</sequence>
<dbReference type="Proteomes" id="UP000887565">
    <property type="component" value="Unplaced"/>
</dbReference>
<name>A0A915IHN1_ROMCU</name>
<keyword evidence="1" id="KW-1185">Reference proteome</keyword>
<organism evidence="1 2">
    <name type="scientific">Romanomermis culicivorax</name>
    <name type="common">Nematode worm</name>
    <dbReference type="NCBI Taxonomy" id="13658"/>
    <lineage>
        <taxon>Eukaryota</taxon>
        <taxon>Metazoa</taxon>
        <taxon>Ecdysozoa</taxon>
        <taxon>Nematoda</taxon>
        <taxon>Enoplea</taxon>
        <taxon>Dorylaimia</taxon>
        <taxon>Mermithida</taxon>
        <taxon>Mermithoidea</taxon>
        <taxon>Mermithidae</taxon>
        <taxon>Romanomermis</taxon>
    </lineage>
</organism>
<dbReference type="WBParaSite" id="nRc.2.0.1.t13314-RA">
    <property type="protein sequence ID" value="nRc.2.0.1.t13314-RA"/>
    <property type="gene ID" value="nRc.2.0.1.g13314"/>
</dbReference>
<evidence type="ECO:0000313" key="1">
    <source>
        <dbReference type="Proteomes" id="UP000887565"/>
    </source>
</evidence>
<protein>
    <submittedName>
        <fullName evidence="2">Uncharacterized protein</fullName>
    </submittedName>
</protein>